<dbReference type="Pfam" id="PF02198">
    <property type="entry name" value="SAM_PNT"/>
    <property type="match status" value="1"/>
</dbReference>
<keyword evidence="8" id="KW-1185">Reference proteome</keyword>
<evidence type="ECO:0000259" key="5">
    <source>
        <dbReference type="PROSITE" id="PS50061"/>
    </source>
</evidence>
<comment type="similarity">
    <text evidence="1 3">Belongs to the ETS family.</text>
</comment>
<dbReference type="GO" id="GO:0043565">
    <property type="term" value="F:sequence-specific DNA binding"/>
    <property type="evidence" value="ECO:0007669"/>
    <property type="project" value="InterPro"/>
</dbReference>
<dbReference type="Pfam" id="PF00178">
    <property type="entry name" value="Ets"/>
    <property type="match status" value="1"/>
</dbReference>
<dbReference type="AlphaFoldDB" id="A0A6J7ZT29"/>
<gene>
    <name evidence="7" type="ORF">MCOR_38</name>
</gene>
<evidence type="ECO:0000256" key="4">
    <source>
        <dbReference type="SAM" id="MobiDB-lite"/>
    </source>
</evidence>
<dbReference type="InterPro" id="IPR036390">
    <property type="entry name" value="WH_DNA-bd_sf"/>
</dbReference>
<dbReference type="PANTHER" id="PTHR11849">
    <property type="entry name" value="ETS"/>
    <property type="match status" value="1"/>
</dbReference>
<feature type="domain" description="ETS" evidence="5">
    <location>
        <begin position="336"/>
        <end position="419"/>
    </location>
</feature>
<proteinExistence type="inferred from homology"/>
<dbReference type="SMART" id="SM00413">
    <property type="entry name" value="ETS"/>
    <property type="match status" value="1"/>
</dbReference>
<feature type="region of interest" description="Disordered" evidence="4">
    <location>
        <begin position="281"/>
        <end position="300"/>
    </location>
</feature>
<dbReference type="InterPro" id="IPR046328">
    <property type="entry name" value="ETS_fam"/>
</dbReference>
<feature type="domain" description="PNT" evidence="6">
    <location>
        <begin position="159"/>
        <end position="243"/>
    </location>
</feature>
<dbReference type="InterPro" id="IPR000418">
    <property type="entry name" value="Ets_dom"/>
</dbReference>
<dbReference type="GO" id="GO:0000981">
    <property type="term" value="F:DNA-binding transcription factor activity, RNA polymerase II-specific"/>
    <property type="evidence" value="ECO:0007669"/>
    <property type="project" value="TreeGrafter"/>
</dbReference>
<keyword evidence="2 3" id="KW-0238">DNA-binding</keyword>
<evidence type="ECO:0000313" key="8">
    <source>
        <dbReference type="Proteomes" id="UP000507470"/>
    </source>
</evidence>
<dbReference type="InterPro" id="IPR036388">
    <property type="entry name" value="WH-like_DNA-bd_sf"/>
</dbReference>
<accession>A0A6J7ZT29</accession>
<dbReference type="OrthoDB" id="5961210at2759"/>
<sequence>MQKGFQVLKAHNSYSRSIIDNMVVVPDQKVPQSVYAMENDIYSSHHEEFNNMPNILGLEEFSQLEPVAPTVCETNNDQRVYESDSPKSLLDLDSISGHQSFYGDEPALNIKIEKDIEHVSYSCSMHNINSSYQMYNPSQMLVKEEPDPVEDIGTSVIRHLKEEINNTCCILRISTDPMMWSTEDVRKWFVWHAQQFGVHSEIHEQFAMKGEHLCQLTEENFKERCPEAGSNFYGQLDVWKTVPACSLQTEDCPPSPPQHQIHCYSYRDYYDNSYDLMSYMPTSTSPAPSEDSIDSTTSSSNVSYIPPSCHDEEYMSYSQSPPLSSPVETQHHKQTIHLWQFLKDLLLRPDRYNSCIKWIDRQRGIFKIEDSSKVAKLWGLRKNRPAMNYDKLSRSIRQYYKKGIIKKTEHSKRLVYQFCQPYL</sequence>
<dbReference type="SUPFAM" id="SSF47769">
    <property type="entry name" value="SAM/Pointed domain"/>
    <property type="match status" value="1"/>
</dbReference>
<dbReference type="PROSITE" id="PS00346">
    <property type="entry name" value="ETS_DOMAIN_2"/>
    <property type="match status" value="1"/>
</dbReference>
<dbReference type="SUPFAM" id="SSF46785">
    <property type="entry name" value="Winged helix' DNA-binding domain"/>
    <property type="match status" value="1"/>
</dbReference>
<name>A0A6J7ZT29_MYTCO</name>
<dbReference type="PROSITE" id="PS00345">
    <property type="entry name" value="ETS_DOMAIN_1"/>
    <property type="match status" value="1"/>
</dbReference>
<dbReference type="PANTHER" id="PTHR11849:SF182">
    <property type="entry name" value="SAM POINTED DOMAIN-CONTAINING ETS TRANSCRIPTION FACTOR"/>
    <property type="match status" value="1"/>
</dbReference>
<dbReference type="PROSITE" id="PS50061">
    <property type="entry name" value="ETS_DOMAIN_3"/>
    <property type="match status" value="1"/>
</dbReference>
<dbReference type="PROSITE" id="PS51433">
    <property type="entry name" value="PNT"/>
    <property type="match status" value="1"/>
</dbReference>
<reference evidence="7 8" key="1">
    <citation type="submission" date="2020-06" db="EMBL/GenBank/DDBJ databases">
        <authorList>
            <person name="Li R."/>
            <person name="Bekaert M."/>
        </authorList>
    </citation>
    <scope>NUCLEOTIDE SEQUENCE [LARGE SCALE GENOMIC DNA]</scope>
    <source>
        <strain evidence="8">wild</strain>
    </source>
</reference>
<evidence type="ECO:0000259" key="6">
    <source>
        <dbReference type="PROSITE" id="PS51433"/>
    </source>
</evidence>
<dbReference type="GO" id="GO:0005634">
    <property type="term" value="C:nucleus"/>
    <property type="evidence" value="ECO:0007669"/>
    <property type="project" value="UniProtKB-SubCell"/>
</dbReference>
<dbReference type="InterPro" id="IPR013761">
    <property type="entry name" value="SAM/pointed_sf"/>
</dbReference>
<evidence type="ECO:0000256" key="3">
    <source>
        <dbReference type="RuleBase" id="RU004019"/>
    </source>
</evidence>
<evidence type="ECO:0000256" key="1">
    <source>
        <dbReference type="ARBA" id="ARBA00005562"/>
    </source>
</evidence>
<dbReference type="EMBL" id="CACVKT020000001">
    <property type="protein sequence ID" value="CAC5354898.1"/>
    <property type="molecule type" value="Genomic_DNA"/>
</dbReference>
<dbReference type="Gene3D" id="1.10.10.10">
    <property type="entry name" value="Winged helix-like DNA-binding domain superfamily/Winged helix DNA-binding domain"/>
    <property type="match status" value="1"/>
</dbReference>
<protein>
    <submittedName>
        <fullName evidence="7">SPDEF</fullName>
    </submittedName>
</protein>
<dbReference type="InterPro" id="IPR003118">
    <property type="entry name" value="Pointed_dom"/>
</dbReference>
<keyword evidence="3" id="KW-0539">Nucleus</keyword>
<dbReference type="FunFam" id="1.10.10.10:FF:000996">
    <property type="entry name" value="Predicted protein"/>
    <property type="match status" value="1"/>
</dbReference>
<comment type="subcellular location">
    <subcellularLocation>
        <location evidence="3">Nucleus</location>
    </subcellularLocation>
</comment>
<evidence type="ECO:0000256" key="2">
    <source>
        <dbReference type="ARBA" id="ARBA00023125"/>
    </source>
</evidence>
<organism evidence="7 8">
    <name type="scientific">Mytilus coruscus</name>
    <name type="common">Sea mussel</name>
    <dbReference type="NCBI Taxonomy" id="42192"/>
    <lineage>
        <taxon>Eukaryota</taxon>
        <taxon>Metazoa</taxon>
        <taxon>Spiralia</taxon>
        <taxon>Lophotrochozoa</taxon>
        <taxon>Mollusca</taxon>
        <taxon>Bivalvia</taxon>
        <taxon>Autobranchia</taxon>
        <taxon>Pteriomorphia</taxon>
        <taxon>Mytilida</taxon>
        <taxon>Mytiloidea</taxon>
        <taxon>Mytilidae</taxon>
        <taxon>Mytilinae</taxon>
        <taxon>Mytilus</taxon>
    </lineage>
</organism>
<dbReference type="PRINTS" id="PR00454">
    <property type="entry name" value="ETSDOMAIN"/>
</dbReference>
<dbReference type="SMART" id="SM00251">
    <property type="entry name" value="SAM_PNT"/>
    <property type="match status" value="1"/>
</dbReference>
<dbReference type="Gene3D" id="1.10.150.50">
    <property type="entry name" value="Transcription Factor, Ets-1"/>
    <property type="match status" value="1"/>
</dbReference>
<evidence type="ECO:0000313" key="7">
    <source>
        <dbReference type="EMBL" id="CAC5354898.1"/>
    </source>
</evidence>
<dbReference type="GO" id="GO:0030154">
    <property type="term" value="P:cell differentiation"/>
    <property type="evidence" value="ECO:0007669"/>
    <property type="project" value="TreeGrafter"/>
</dbReference>
<dbReference type="Proteomes" id="UP000507470">
    <property type="component" value="Unassembled WGS sequence"/>
</dbReference>